<dbReference type="VEuPathDB" id="FungiDB:BCV72DRAFT_230797"/>
<evidence type="ECO:0000313" key="2">
    <source>
        <dbReference type="EMBL" id="ORE04901.1"/>
    </source>
</evidence>
<dbReference type="Proteomes" id="UP000242414">
    <property type="component" value="Unassembled WGS sequence"/>
</dbReference>
<dbReference type="AlphaFoldDB" id="A0A1X0QYT3"/>
<reference evidence="2" key="1">
    <citation type="journal article" date="2016" name="Proc. Natl. Acad. Sci. U.S.A.">
        <title>Lipid metabolic changes in an early divergent fungus govern the establishment of a mutualistic symbiosis with endobacteria.</title>
        <authorList>
            <person name="Lastovetsky O.A."/>
            <person name="Gaspar M.L."/>
            <person name="Mondo S.J."/>
            <person name="LaButti K.M."/>
            <person name="Sandor L."/>
            <person name="Grigoriev I.V."/>
            <person name="Henry S.A."/>
            <person name="Pawlowska T.E."/>
        </authorList>
    </citation>
    <scope>NUCLEOTIDE SEQUENCE [LARGE SCALE GENOMIC DNA]</scope>
    <source>
        <strain evidence="2">ATCC 52814</strain>
    </source>
</reference>
<gene>
    <name evidence="2" type="ORF">BCV72DRAFT_230797</name>
</gene>
<protein>
    <submittedName>
        <fullName evidence="2">Uncharacterized protein</fullName>
    </submittedName>
</protein>
<proteinExistence type="predicted"/>
<evidence type="ECO:0000256" key="1">
    <source>
        <dbReference type="SAM" id="Phobius"/>
    </source>
</evidence>
<keyword evidence="1" id="KW-0812">Transmembrane</keyword>
<accession>A0A1X0QYT3</accession>
<keyword evidence="1" id="KW-0472">Membrane</keyword>
<sequence length="57" mass="6545">MNLQYEHLYTFAEITSMKVPLKKSDLLNLCLLLILISIVAINELSGPSVLCDYWLFL</sequence>
<dbReference type="EMBL" id="KV921958">
    <property type="protein sequence ID" value="ORE04901.1"/>
    <property type="molecule type" value="Genomic_DNA"/>
</dbReference>
<feature type="transmembrane region" description="Helical" evidence="1">
    <location>
        <begin position="26"/>
        <end position="45"/>
    </location>
</feature>
<keyword evidence="1" id="KW-1133">Transmembrane helix</keyword>
<name>A0A1X0QYT3_RHIZD</name>
<organism evidence="2">
    <name type="scientific">Rhizopus microsporus var. microsporus</name>
    <dbReference type="NCBI Taxonomy" id="86635"/>
    <lineage>
        <taxon>Eukaryota</taxon>
        <taxon>Fungi</taxon>
        <taxon>Fungi incertae sedis</taxon>
        <taxon>Mucoromycota</taxon>
        <taxon>Mucoromycotina</taxon>
        <taxon>Mucoromycetes</taxon>
        <taxon>Mucorales</taxon>
        <taxon>Mucorineae</taxon>
        <taxon>Rhizopodaceae</taxon>
        <taxon>Rhizopus</taxon>
    </lineage>
</organism>